<evidence type="ECO:0000313" key="13">
    <source>
        <dbReference type="EMBL" id="MFD1662102.1"/>
    </source>
</evidence>
<dbReference type="InterPro" id="IPR013785">
    <property type="entry name" value="Aldolase_TIM"/>
</dbReference>
<feature type="domain" description="Nicotinate phosphoribosyltransferase N-terminal" evidence="12">
    <location>
        <begin position="6"/>
        <end position="126"/>
    </location>
</feature>
<dbReference type="GO" id="GO:0004516">
    <property type="term" value="F:nicotinate phosphoribosyltransferase activity"/>
    <property type="evidence" value="ECO:0007669"/>
    <property type="project" value="UniProtKB-EC"/>
</dbReference>
<dbReference type="InterPro" id="IPR036068">
    <property type="entry name" value="Nicotinate_pribotase-like_C"/>
</dbReference>
<dbReference type="EMBL" id="JBHUDX010000086">
    <property type="protein sequence ID" value="MFD1662102.1"/>
    <property type="molecule type" value="Genomic_DNA"/>
</dbReference>
<feature type="domain" description="Nicotinate/nicotinamide phosphoribosyltransferase" evidence="11">
    <location>
        <begin position="149"/>
        <end position="230"/>
    </location>
</feature>
<evidence type="ECO:0000313" key="14">
    <source>
        <dbReference type="Proteomes" id="UP001597261"/>
    </source>
</evidence>
<accession>A0ABW4IY36</accession>
<name>A0ABW4IY36_9ACTN</name>
<evidence type="ECO:0000256" key="2">
    <source>
        <dbReference type="ARBA" id="ARBA00010897"/>
    </source>
</evidence>
<reference evidence="14" key="1">
    <citation type="journal article" date="2019" name="Int. J. Syst. Evol. Microbiol.">
        <title>The Global Catalogue of Microorganisms (GCM) 10K type strain sequencing project: providing services to taxonomists for standard genome sequencing and annotation.</title>
        <authorList>
            <consortium name="The Broad Institute Genomics Platform"/>
            <consortium name="The Broad Institute Genome Sequencing Center for Infectious Disease"/>
            <person name="Wu L."/>
            <person name="Ma J."/>
        </authorList>
    </citation>
    <scope>NUCLEOTIDE SEQUENCE [LARGE SCALE GENOMIC DNA]</scope>
    <source>
        <strain evidence="14">CGMCC 1.12470</strain>
    </source>
</reference>
<dbReference type="PANTHER" id="PTHR11098">
    <property type="entry name" value="NICOTINATE PHOSPHORIBOSYLTRANSFERASE"/>
    <property type="match status" value="1"/>
</dbReference>
<evidence type="ECO:0000259" key="12">
    <source>
        <dbReference type="Pfam" id="PF17767"/>
    </source>
</evidence>
<dbReference type="Pfam" id="PF04095">
    <property type="entry name" value="NAPRTase"/>
    <property type="match status" value="1"/>
</dbReference>
<keyword evidence="6 9" id="KW-0662">Pyridine nucleotide biosynthesis</keyword>
<dbReference type="NCBIfam" id="NF006696">
    <property type="entry name" value="PRK09243.1-3"/>
    <property type="match status" value="1"/>
</dbReference>
<evidence type="ECO:0000256" key="8">
    <source>
        <dbReference type="ARBA" id="ARBA00048668"/>
    </source>
</evidence>
<evidence type="ECO:0000256" key="3">
    <source>
        <dbReference type="ARBA" id="ARBA00013236"/>
    </source>
</evidence>
<dbReference type="Gene3D" id="3.20.140.10">
    <property type="entry name" value="nicotinate phosphoribosyltransferase"/>
    <property type="match status" value="1"/>
</dbReference>
<comment type="PTM">
    <text evidence="9">Transiently phosphorylated on a His residue during the reaction cycle. Phosphorylation strongly increases the affinity for substrates and increases the rate of nicotinate D-ribonucleotide production. Dephosphorylation regenerates the low-affinity form of the enzyme, leading to product release.</text>
</comment>
<dbReference type="SUPFAM" id="SSF54675">
    <property type="entry name" value="Nicotinate/Quinolinate PRTase N-terminal domain-like"/>
    <property type="match status" value="1"/>
</dbReference>
<dbReference type="InterPro" id="IPR040727">
    <property type="entry name" value="NAPRTase_N"/>
</dbReference>
<feature type="region of interest" description="Disordered" evidence="10">
    <location>
        <begin position="431"/>
        <end position="462"/>
    </location>
</feature>
<keyword evidence="14" id="KW-1185">Reference proteome</keyword>
<evidence type="ECO:0000256" key="1">
    <source>
        <dbReference type="ARBA" id="ARBA00004952"/>
    </source>
</evidence>
<keyword evidence="13" id="KW-0328">Glycosyltransferase</keyword>
<dbReference type="SUPFAM" id="SSF51690">
    <property type="entry name" value="Nicotinate/Quinolinate PRTase C-terminal domain-like"/>
    <property type="match status" value="1"/>
</dbReference>
<dbReference type="NCBIfam" id="TIGR01513">
    <property type="entry name" value="NAPRTase_put"/>
    <property type="match status" value="1"/>
</dbReference>
<evidence type="ECO:0000256" key="5">
    <source>
        <dbReference type="ARBA" id="ARBA00022598"/>
    </source>
</evidence>
<keyword evidence="5 9" id="KW-0436">Ligase</keyword>
<dbReference type="PANTHER" id="PTHR11098:SF1">
    <property type="entry name" value="NICOTINATE PHOSPHORIBOSYLTRANSFERASE"/>
    <property type="match status" value="1"/>
</dbReference>
<comment type="catalytic activity">
    <reaction evidence="8 9">
        <text>5-phospho-alpha-D-ribose 1-diphosphate + nicotinate + ATP + H2O = nicotinate beta-D-ribonucleotide + ADP + phosphate + diphosphate</text>
        <dbReference type="Rhea" id="RHEA:36163"/>
        <dbReference type="ChEBI" id="CHEBI:15377"/>
        <dbReference type="ChEBI" id="CHEBI:30616"/>
        <dbReference type="ChEBI" id="CHEBI:32544"/>
        <dbReference type="ChEBI" id="CHEBI:33019"/>
        <dbReference type="ChEBI" id="CHEBI:43474"/>
        <dbReference type="ChEBI" id="CHEBI:57502"/>
        <dbReference type="ChEBI" id="CHEBI:58017"/>
        <dbReference type="ChEBI" id="CHEBI:456216"/>
        <dbReference type="EC" id="6.3.4.21"/>
    </reaction>
</comment>
<comment type="function">
    <text evidence="9">Catalyzes the first step in the biosynthesis of NAD from nicotinic acid, the ATP-dependent synthesis of beta-nicotinate D-ribonucleotide from nicotinate and 5-phospho-D-ribose 1-phosphate.</text>
</comment>
<dbReference type="PIRSF" id="PIRSF000484">
    <property type="entry name" value="NAPRT"/>
    <property type="match status" value="1"/>
</dbReference>
<gene>
    <name evidence="13" type="ORF">ACFSL4_28925</name>
</gene>
<comment type="caution">
    <text evidence="13">The sequence shown here is derived from an EMBL/GenBank/DDBJ whole genome shotgun (WGS) entry which is preliminary data.</text>
</comment>
<evidence type="ECO:0000256" key="4">
    <source>
        <dbReference type="ARBA" id="ARBA00022553"/>
    </source>
</evidence>
<dbReference type="Pfam" id="PF17767">
    <property type="entry name" value="NAPRTase_N"/>
    <property type="match status" value="1"/>
</dbReference>
<comment type="similarity">
    <text evidence="2 9">Belongs to the NAPRTase family.</text>
</comment>
<evidence type="ECO:0000256" key="9">
    <source>
        <dbReference type="RuleBase" id="RU365100"/>
    </source>
</evidence>
<evidence type="ECO:0000256" key="10">
    <source>
        <dbReference type="SAM" id="MobiDB-lite"/>
    </source>
</evidence>
<evidence type="ECO:0000259" key="11">
    <source>
        <dbReference type="Pfam" id="PF04095"/>
    </source>
</evidence>
<dbReference type="InterPro" id="IPR007229">
    <property type="entry name" value="Nic_PRibTrfase-Fam"/>
</dbReference>
<comment type="pathway">
    <text evidence="1 9">Cofactor biosynthesis; NAD(+) biosynthesis; nicotinate D-ribonucleotide from nicotinate: step 1/1.</text>
</comment>
<dbReference type="EC" id="6.3.4.21" evidence="3 9"/>
<dbReference type="InterPro" id="IPR006405">
    <property type="entry name" value="Nic_PRibTrfase_pncB"/>
</dbReference>
<dbReference type="Proteomes" id="UP001597261">
    <property type="component" value="Unassembled WGS sequence"/>
</dbReference>
<keyword evidence="7 9" id="KW-0808">Transferase</keyword>
<protein>
    <recommendedName>
        <fullName evidence="3 9">Nicotinate phosphoribosyltransferase</fullName>
        <ecNumber evidence="3 9">6.3.4.21</ecNumber>
    </recommendedName>
</protein>
<dbReference type="InterPro" id="IPR041525">
    <property type="entry name" value="N/Namide_PRibTrfase"/>
</dbReference>
<dbReference type="RefSeq" id="WP_381089162.1">
    <property type="nucleotide sequence ID" value="NZ_JBHUDX010000086.1"/>
</dbReference>
<sequence>MSDVTTTDLYEVTMALSYLREGMRAPATFSLYVRDLPPGRGFLVAAGLEPALDYLSGYRVERKDVEDFAAALRRPPEDLEPLLGLAFEGEVRAVPEGHVVFGGEPLLEVTAPLPQAQLVETSVLNRLCHQTSVASKAARCVLAAAGRPLVDFSLRRTHGPWAGMQAARLGALVGFAATSNVAAAAALGIPAAGTMAHSYIEAFPGEEEAFRAFARAHPGPVAFLVDTYDTEAGVMAAARVFREIRRGPGCAIRLDSGDLGQLARRARALLDASGLADVRIIASGGLDEHAVADLVGGGAPIDVYAVGTRVGVAADAPYLDMAYKLVEYDGRPVMKLSSAKATAPGRKQVFRRPGRPDVIGLWAEEPPASARPLLRTVMQGGRRTGPPDRWEDARARFTRDVEALPASARRIDGPEPLRPVRSRALEDLTSRVRGEIERKVRRGHVTASGSGDLASERPRPGS</sequence>
<evidence type="ECO:0000256" key="7">
    <source>
        <dbReference type="ARBA" id="ARBA00022679"/>
    </source>
</evidence>
<proteinExistence type="inferred from homology"/>
<keyword evidence="4" id="KW-0597">Phosphoprotein</keyword>
<evidence type="ECO:0000256" key="6">
    <source>
        <dbReference type="ARBA" id="ARBA00022642"/>
    </source>
</evidence>
<dbReference type="GO" id="GO:0016757">
    <property type="term" value="F:glycosyltransferase activity"/>
    <property type="evidence" value="ECO:0007669"/>
    <property type="project" value="UniProtKB-KW"/>
</dbReference>
<dbReference type="NCBIfam" id="NF009131">
    <property type="entry name" value="PRK12484.1"/>
    <property type="match status" value="1"/>
</dbReference>
<organism evidence="13 14">
    <name type="scientific">Streptomyces caeni</name>
    <dbReference type="NCBI Taxonomy" id="2307231"/>
    <lineage>
        <taxon>Bacteria</taxon>
        <taxon>Bacillati</taxon>
        <taxon>Actinomycetota</taxon>
        <taxon>Actinomycetes</taxon>
        <taxon>Kitasatosporales</taxon>
        <taxon>Streptomycetaceae</taxon>
        <taxon>Streptomyces</taxon>
    </lineage>
</organism>
<dbReference type="Gene3D" id="3.20.20.70">
    <property type="entry name" value="Aldolase class I"/>
    <property type="match status" value="1"/>
</dbReference>